<comment type="caution">
    <text evidence="9">The sequence shown here is derived from an EMBL/GenBank/DDBJ whole genome shotgun (WGS) entry which is preliminary data.</text>
</comment>
<gene>
    <name evidence="9" type="ORF">JQ615_06125</name>
</gene>
<keyword evidence="4 7" id="KW-0812">Transmembrane</keyword>
<dbReference type="SUPFAM" id="SSF161098">
    <property type="entry name" value="MetI-like"/>
    <property type="match status" value="1"/>
</dbReference>
<keyword evidence="2 7" id="KW-0813">Transport</keyword>
<dbReference type="RefSeq" id="WP_212492006.1">
    <property type="nucleotide sequence ID" value="NZ_JAFCJH010000004.1"/>
</dbReference>
<reference evidence="10" key="1">
    <citation type="journal article" date="2021" name="ISME J.">
        <title>Evolutionary origin and ecological implication of a unique nif island in free-living Bradyrhizobium lineages.</title>
        <authorList>
            <person name="Tao J."/>
        </authorList>
    </citation>
    <scope>NUCLEOTIDE SEQUENCE [LARGE SCALE GENOMIC DNA]</scope>
    <source>
        <strain evidence="10">SZCCT0434</strain>
    </source>
</reference>
<accession>A0ABS5FDU0</accession>
<proteinExistence type="inferred from homology"/>
<feature type="transmembrane region" description="Helical" evidence="7">
    <location>
        <begin position="172"/>
        <end position="197"/>
    </location>
</feature>
<keyword evidence="6 7" id="KW-0472">Membrane</keyword>
<evidence type="ECO:0000256" key="6">
    <source>
        <dbReference type="ARBA" id="ARBA00023136"/>
    </source>
</evidence>
<name>A0ABS5FDU0_9BRAD</name>
<evidence type="ECO:0000259" key="8">
    <source>
        <dbReference type="PROSITE" id="PS50928"/>
    </source>
</evidence>
<protein>
    <submittedName>
        <fullName evidence="9">Sugar ABC transporter permease</fullName>
    </submittedName>
</protein>
<evidence type="ECO:0000256" key="4">
    <source>
        <dbReference type="ARBA" id="ARBA00022692"/>
    </source>
</evidence>
<sequence>MTSSISLDSAKPARGHAIARVLENRLPYLIIAPAILILLLVGLFPLIYSLIVSFQHVTMTENDRSFVGLMNYAELFRDARLWEALGHTAIITVIALPLELVIGFLMAQLFIDRMLGRQVFVALLVLPTVISPIVAGATWRLMFDVRFGPVGEILSFFAGEPVRILWTVNPSFVYPAIIICEVWQWSPFMFLLLLAALSNVDQSQLEAAELDGASYFRVLRAIVLPSIAPVIAVACLIRGLDLVRIFDIIWALTEGGPGSMTETISLYTYVQGFSQFETSYTAAIAFLVIALLTVITTVVLKRMELAR</sequence>
<dbReference type="PROSITE" id="PS50928">
    <property type="entry name" value="ABC_TM1"/>
    <property type="match status" value="1"/>
</dbReference>
<comment type="similarity">
    <text evidence="7">Belongs to the binding-protein-dependent transport system permease family.</text>
</comment>
<organism evidence="9 10">
    <name type="scientific">Bradyrhizobium jicamae</name>
    <dbReference type="NCBI Taxonomy" id="280332"/>
    <lineage>
        <taxon>Bacteria</taxon>
        <taxon>Pseudomonadati</taxon>
        <taxon>Pseudomonadota</taxon>
        <taxon>Alphaproteobacteria</taxon>
        <taxon>Hyphomicrobiales</taxon>
        <taxon>Nitrobacteraceae</taxon>
        <taxon>Bradyrhizobium</taxon>
    </lineage>
</organism>
<feature type="transmembrane region" description="Helical" evidence="7">
    <location>
        <begin position="218"/>
        <end position="240"/>
    </location>
</feature>
<dbReference type="PANTHER" id="PTHR43005:SF1">
    <property type="entry name" value="SPERMIDINE_PUTRESCINE TRANSPORT SYSTEM PERMEASE PROTEIN"/>
    <property type="match status" value="1"/>
</dbReference>
<feature type="transmembrane region" description="Helical" evidence="7">
    <location>
        <begin position="28"/>
        <end position="51"/>
    </location>
</feature>
<evidence type="ECO:0000256" key="7">
    <source>
        <dbReference type="RuleBase" id="RU363032"/>
    </source>
</evidence>
<feature type="transmembrane region" description="Helical" evidence="7">
    <location>
        <begin position="84"/>
        <end position="107"/>
    </location>
</feature>
<dbReference type="InterPro" id="IPR000515">
    <property type="entry name" value="MetI-like"/>
</dbReference>
<evidence type="ECO:0000256" key="2">
    <source>
        <dbReference type="ARBA" id="ARBA00022448"/>
    </source>
</evidence>
<dbReference type="Proteomes" id="UP001315278">
    <property type="component" value="Unassembled WGS sequence"/>
</dbReference>
<keyword evidence="3" id="KW-1003">Cell membrane</keyword>
<evidence type="ECO:0000256" key="3">
    <source>
        <dbReference type="ARBA" id="ARBA00022475"/>
    </source>
</evidence>
<dbReference type="Gene3D" id="1.10.3720.10">
    <property type="entry name" value="MetI-like"/>
    <property type="match status" value="1"/>
</dbReference>
<dbReference type="CDD" id="cd06261">
    <property type="entry name" value="TM_PBP2"/>
    <property type="match status" value="1"/>
</dbReference>
<dbReference type="PANTHER" id="PTHR43005">
    <property type="entry name" value="BLR7065 PROTEIN"/>
    <property type="match status" value="1"/>
</dbReference>
<dbReference type="InterPro" id="IPR035906">
    <property type="entry name" value="MetI-like_sf"/>
</dbReference>
<dbReference type="Pfam" id="PF00528">
    <property type="entry name" value="BPD_transp_1"/>
    <property type="match status" value="1"/>
</dbReference>
<feature type="transmembrane region" description="Helical" evidence="7">
    <location>
        <begin position="119"/>
        <end position="139"/>
    </location>
</feature>
<keyword evidence="10" id="KW-1185">Reference proteome</keyword>
<feature type="domain" description="ABC transmembrane type-1" evidence="8">
    <location>
        <begin position="85"/>
        <end position="299"/>
    </location>
</feature>
<evidence type="ECO:0000256" key="5">
    <source>
        <dbReference type="ARBA" id="ARBA00022989"/>
    </source>
</evidence>
<dbReference type="EMBL" id="JAFCJH010000004">
    <property type="protein sequence ID" value="MBR0794960.1"/>
    <property type="molecule type" value="Genomic_DNA"/>
</dbReference>
<feature type="transmembrane region" description="Helical" evidence="7">
    <location>
        <begin position="280"/>
        <end position="300"/>
    </location>
</feature>
<comment type="subcellular location">
    <subcellularLocation>
        <location evidence="1 7">Cell membrane</location>
        <topology evidence="1 7">Multi-pass membrane protein</topology>
    </subcellularLocation>
</comment>
<keyword evidence="5 7" id="KW-1133">Transmembrane helix</keyword>
<evidence type="ECO:0000313" key="10">
    <source>
        <dbReference type="Proteomes" id="UP001315278"/>
    </source>
</evidence>
<evidence type="ECO:0000313" key="9">
    <source>
        <dbReference type="EMBL" id="MBR0794960.1"/>
    </source>
</evidence>
<evidence type="ECO:0000256" key="1">
    <source>
        <dbReference type="ARBA" id="ARBA00004651"/>
    </source>
</evidence>